<name>A0ABM7W7Z2_9BACT</name>
<dbReference type="CDD" id="cd00082">
    <property type="entry name" value="HisKA"/>
    <property type="match status" value="1"/>
</dbReference>
<sequence length="575" mass="65162">MKSKESLFEKLLPASLKNSISNGLTGRNYQLLRLMLCSIMLLISMVPVLVVASLGYHNYGHLVNKTERQQTEWQLDGKIKSIEHMIESLTSIVQFTARNDRYAELIVGDNLRDLYERLNRQYVYFADLGVIDQDGIQRAYYGPYALMGANYSRETWFKEVIEQNLYISRVYTGYRHVPHFAIAVSNINPLTQQPWVLRATIDATTLQRFINTIKTNASDDLFLIDEDGVLQTESSYYGRPLTKIDIHLVPGFQEIVSRDQEQLSQITSDIKRTPWTLVLLKKSYVHQSDWKNFRNTLFLIVVTCLLLSMVIVCTLVMALTEVIRRADTMQIGMLKEAEHTDKLASIGRLAAGVGHEINNPLAIIGQKTGLIEDFLILSEDFKHKQVISDSLRVINQSVDRCKAITHRLLGFARRTDVVIELLQVNDVIKEVLLFLDNALLYSRIKLELHLDDLLPQVTSDRMQLQQVFLNVLNNAIDAIGKDGLISIRTHTIAGDIRVVIEDNGPGIPDDILPHIFEPFYTTKETGKGTGLGLSITYGLIKKLGGDITVRTHLGQGTAFTITIPLRNESHDREDK</sequence>
<evidence type="ECO:0000256" key="6">
    <source>
        <dbReference type="ARBA" id="ARBA00022679"/>
    </source>
</evidence>
<evidence type="ECO:0000256" key="5">
    <source>
        <dbReference type="ARBA" id="ARBA00022553"/>
    </source>
</evidence>
<protein>
    <recommendedName>
        <fullName evidence="3">histidine kinase</fullName>
        <ecNumber evidence="3">2.7.13.3</ecNumber>
    </recommendedName>
</protein>
<dbReference type="InterPro" id="IPR036097">
    <property type="entry name" value="HisK_dim/P_sf"/>
</dbReference>
<dbReference type="InterPro" id="IPR033479">
    <property type="entry name" value="dCache_1"/>
</dbReference>
<dbReference type="InterPro" id="IPR036890">
    <property type="entry name" value="HATPase_C_sf"/>
</dbReference>
<dbReference type="GO" id="GO:0016301">
    <property type="term" value="F:kinase activity"/>
    <property type="evidence" value="ECO:0007669"/>
    <property type="project" value="UniProtKB-KW"/>
</dbReference>
<keyword evidence="8" id="KW-0547">Nucleotide-binding</keyword>
<dbReference type="PANTHER" id="PTHR43065">
    <property type="entry name" value="SENSOR HISTIDINE KINASE"/>
    <property type="match status" value="1"/>
</dbReference>
<evidence type="ECO:0000256" key="13">
    <source>
        <dbReference type="ARBA" id="ARBA00023136"/>
    </source>
</evidence>
<keyword evidence="11 14" id="KW-1133">Transmembrane helix</keyword>
<dbReference type="SUPFAM" id="SSF47384">
    <property type="entry name" value="Homodimeric domain of signal transducing histidine kinase"/>
    <property type="match status" value="1"/>
</dbReference>
<dbReference type="RefSeq" id="WP_284154028.1">
    <property type="nucleotide sequence ID" value="NZ_AP025516.1"/>
</dbReference>
<evidence type="ECO:0000256" key="8">
    <source>
        <dbReference type="ARBA" id="ARBA00022741"/>
    </source>
</evidence>
<reference evidence="16 17" key="1">
    <citation type="submission" date="2022-01" db="EMBL/GenBank/DDBJ databases">
        <title>Desulfofustis limnae sp. nov., a novel mesophilic sulfate-reducing bacterium isolated from marsh soil.</title>
        <authorList>
            <person name="Watanabe M."/>
            <person name="Takahashi A."/>
            <person name="Kojima H."/>
            <person name="Fukui M."/>
        </authorList>
    </citation>
    <scope>NUCLEOTIDE SEQUENCE [LARGE SCALE GENOMIC DNA]</scope>
    <source>
        <strain evidence="16 17">PPLL</strain>
    </source>
</reference>
<proteinExistence type="predicted"/>
<evidence type="ECO:0000313" key="17">
    <source>
        <dbReference type="Proteomes" id="UP000830055"/>
    </source>
</evidence>
<evidence type="ECO:0000256" key="11">
    <source>
        <dbReference type="ARBA" id="ARBA00022989"/>
    </source>
</evidence>
<dbReference type="Pfam" id="PF00512">
    <property type="entry name" value="HisKA"/>
    <property type="match status" value="1"/>
</dbReference>
<dbReference type="SMART" id="SM00387">
    <property type="entry name" value="HATPase_c"/>
    <property type="match status" value="1"/>
</dbReference>
<dbReference type="Gene3D" id="1.10.287.130">
    <property type="match status" value="1"/>
</dbReference>
<keyword evidence="10" id="KW-0067">ATP-binding</keyword>
<dbReference type="EMBL" id="AP025516">
    <property type="protein sequence ID" value="BDD86966.1"/>
    <property type="molecule type" value="Genomic_DNA"/>
</dbReference>
<keyword evidence="6" id="KW-0808">Transferase</keyword>
<evidence type="ECO:0000256" key="1">
    <source>
        <dbReference type="ARBA" id="ARBA00000085"/>
    </source>
</evidence>
<dbReference type="InterPro" id="IPR004358">
    <property type="entry name" value="Sig_transdc_His_kin-like_C"/>
</dbReference>
<evidence type="ECO:0000256" key="14">
    <source>
        <dbReference type="SAM" id="Phobius"/>
    </source>
</evidence>
<organism evidence="16 17">
    <name type="scientific">Desulfofustis limnaeus</name>
    <dbReference type="NCBI Taxonomy" id="2740163"/>
    <lineage>
        <taxon>Bacteria</taxon>
        <taxon>Pseudomonadati</taxon>
        <taxon>Thermodesulfobacteriota</taxon>
        <taxon>Desulfobulbia</taxon>
        <taxon>Desulfobulbales</taxon>
        <taxon>Desulfocapsaceae</taxon>
        <taxon>Desulfofustis</taxon>
    </lineage>
</organism>
<feature type="domain" description="Histidine kinase" evidence="15">
    <location>
        <begin position="352"/>
        <end position="567"/>
    </location>
</feature>
<keyword evidence="13 14" id="KW-0472">Membrane</keyword>
<evidence type="ECO:0000256" key="3">
    <source>
        <dbReference type="ARBA" id="ARBA00012438"/>
    </source>
</evidence>
<keyword evidence="12" id="KW-0902">Two-component regulatory system</keyword>
<dbReference type="InterPro" id="IPR003594">
    <property type="entry name" value="HATPase_dom"/>
</dbReference>
<dbReference type="InterPro" id="IPR003661">
    <property type="entry name" value="HisK_dim/P_dom"/>
</dbReference>
<dbReference type="Pfam" id="PF02518">
    <property type="entry name" value="HATPase_c"/>
    <property type="match status" value="1"/>
</dbReference>
<dbReference type="SUPFAM" id="SSF55874">
    <property type="entry name" value="ATPase domain of HSP90 chaperone/DNA topoisomerase II/histidine kinase"/>
    <property type="match status" value="1"/>
</dbReference>
<dbReference type="SMART" id="SM00388">
    <property type="entry name" value="HisKA"/>
    <property type="match status" value="1"/>
</dbReference>
<comment type="subcellular location">
    <subcellularLocation>
        <location evidence="2">Cell membrane</location>
        <topology evidence="2">Multi-pass membrane protein</topology>
    </subcellularLocation>
</comment>
<dbReference type="Pfam" id="PF02743">
    <property type="entry name" value="dCache_1"/>
    <property type="match status" value="1"/>
</dbReference>
<dbReference type="Gene3D" id="3.30.450.20">
    <property type="entry name" value="PAS domain"/>
    <property type="match status" value="1"/>
</dbReference>
<gene>
    <name evidence="16" type="ORF">DPPLL_13310</name>
</gene>
<evidence type="ECO:0000313" key="16">
    <source>
        <dbReference type="EMBL" id="BDD86966.1"/>
    </source>
</evidence>
<dbReference type="PRINTS" id="PR00344">
    <property type="entry name" value="BCTRLSENSOR"/>
</dbReference>
<keyword evidence="4" id="KW-1003">Cell membrane</keyword>
<comment type="catalytic activity">
    <reaction evidence="1">
        <text>ATP + protein L-histidine = ADP + protein N-phospho-L-histidine.</text>
        <dbReference type="EC" id="2.7.13.3"/>
    </reaction>
</comment>
<evidence type="ECO:0000256" key="12">
    <source>
        <dbReference type="ARBA" id="ARBA00023012"/>
    </source>
</evidence>
<evidence type="ECO:0000256" key="10">
    <source>
        <dbReference type="ARBA" id="ARBA00022840"/>
    </source>
</evidence>
<evidence type="ECO:0000256" key="9">
    <source>
        <dbReference type="ARBA" id="ARBA00022777"/>
    </source>
</evidence>
<evidence type="ECO:0000256" key="7">
    <source>
        <dbReference type="ARBA" id="ARBA00022692"/>
    </source>
</evidence>
<dbReference type="EC" id="2.7.13.3" evidence="3"/>
<feature type="transmembrane region" description="Helical" evidence="14">
    <location>
        <begin position="297"/>
        <end position="319"/>
    </location>
</feature>
<dbReference type="PANTHER" id="PTHR43065:SF46">
    <property type="entry name" value="C4-DICARBOXYLATE TRANSPORT SENSOR PROTEIN DCTB"/>
    <property type="match status" value="1"/>
</dbReference>
<keyword evidence="9 16" id="KW-0418">Kinase</keyword>
<dbReference type="Proteomes" id="UP000830055">
    <property type="component" value="Chromosome"/>
</dbReference>
<feature type="transmembrane region" description="Helical" evidence="14">
    <location>
        <begin position="34"/>
        <end position="56"/>
    </location>
</feature>
<evidence type="ECO:0000259" key="15">
    <source>
        <dbReference type="PROSITE" id="PS50109"/>
    </source>
</evidence>
<evidence type="ECO:0000256" key="4">
    <source>
        <dbReference type="ARBA" id="ARBA00022475"/>
    </source>
</evidence>
<keyword evidence="5" id="KW-0597">Phosphoprotein</keyword>
<accession>A0ABM7W7Z2</accession>
<dbReference type="Gene3D" id="3.30.565.10">
    <property type="entry name" value="Histidine kinase-like ATPase, C-terminal domain"/>
    <property type="match status" value="1"/>
</dbReference>
<evidence type="ECO:0000256" key="2">
    <source>
        <dbReference type="ARBA" id="ARBA00004651"/>
    </source>
</evidence>
<keyword evidence="7 14" id="KW-0812">Transmembrane</keyword>
<dbReference type="PROSITE" id="PS50109">
    <property type="entry name" value="HIS_KIN"/>
    <property type="match status" value="1"/>
</dbReference>
<keyword evidence="17" id="KW-1185">Reference proteome</keyword>
<dbReference type="InterPro" id="IPR005467">
    <property type="entry name" value="His_kinase_dom"/>
</dbReference>